<protein>
    <submittedName>
        <fullName evidence="4">Universal stress protein</fullName>
    </submittedName>
</protein>
<gene>
    <name evidence="4" type="ORF">JTE88_07970</name>
</gene>
<name>A0ABX7IJI6_9ACTO</name>
<dbReference type="Pfam" id="PF00582">
    <property type="entry name" value="Usp"/>
    <property type="match status" value="2"/>
</dbReference>
<feature type="region of interest" description="Disordered" evidence="2">
    <location>
        <begin position="292"/>
        <end position="311"/>
    </location>
</feature>
<sequence length="311" mass="33028">MSHENIVVVGVDGSQGASSALTWAHAQAKARGARLHLVCAYELPSYAPEFMPTSGAAIPAGDTGFLRQAAEKMIKEKAQALQGQGVDVTWSLEFGDPTEVLVEMSKKVALVVVGGREANSNSLADRLLRTVSSAVPSNACCPAVVVPTQHPVAQLPVKHIVVGVDGSQHAKTALQRAVWEADRWNARLTVVAAVNTAAVTWIPAETFRDGFLEEVKESVKAQLDEVDEGRKIDVDIHALEGNPAEMLAEFSRDVDLVVIGTRGRGGFAGLLLGSTSQTLLATTSCPTMVVPRRVRPGDDVGPEPNQVIDDE</sequence>
<dbReference type="EMBL" id="CP070228">
    <property type="protein sequence ID" value="QRV02003.1"/>
    <property type="molecule type" value="Genomic_DNA"/>
</dbReference>
<dbReference type="PANTHER" id="PTHR46268:SF15">
    <property type="entry name" value="UNIVERSAL STRESS PROTEIN HP_0031"/>
    <property type="match status" value="1"/>
</dbReference>
<dbReference type="RefSeq" id="WP_204424180.1">
    <property type="nucleotide sequence ID" value="NZ_CP070228.1"/>
</dbReference>
<dbReference type="PANTHER" id="PTHR46268">
    <property type="entry name" value="STRESS RESPONSE PROTEIN NHAX"/>
    <property type="match status" value="1"/>
</dbReference>
<evidence type="ECO:0000256" key="2">
    <source>
        <dbReference type="SAM" id="MobiDB-lite"/>
    </source>
</evidence>
<organism evidence="4 5">
    <name type="scientific">Arcanobacterium phocisimile</name>
    <dbReference type="NCBI Taxonomy" id="1302235"/>
    <lineage>
        <taxon>Bacteria</taxon>
        <taxon>Bacillati</taxon>
        <taxon>Actinomycetota</taxon>
        <taxon>Actinomycetes</taxon>
        <taxon>Actinomycetales</taxon>
        <taxon>Actinomycetaceae</taxon>
        <taxon>Arcanobacterium</taxon>
    </lineage>
</organism>
<keyword evidence="5" id="KW-1185">Reference proteome</keyword>
<dbReference type="PRINTS" id="PR01438">
    <property type="entry name" value="UNVRSLSTRESS"/>
</dbReference>
<comment type="similarity">
    <text evidence="1">Belongs to the universal stress protein A family.</text>
</comment>
<dbReference type="InterPro" id="IPR006016">
    <property type="entry name" value="UspA"/>
</dbReference>
<evidence type="ECO:0000313" key="5">
    <source>
        <dbReference type="Proteomes" id="UP000602653"/>
    </source>
</evidence>
<dbReference type="CDD" id="cd00293">
    <property type="entry name" value="USP-like"/>
    <property type="match status" value="2"/>
</dbReference>
<evidence type="ECO:0000313" key="4">
    <source>
        <dbReference type="EMBL" id="QRV02003.1"/>
    </source>
</evidence>
<feature type="domain" description="UspA" evidence="3">
    <location>
        <begin position="157"/>
        <end position="291"/>
    </location>
</feature>
<accession>A0ABX7IJI6</accession>
<evidence type="ECO:0000259" key="3">
    <source>
        <dbReference type="Pfam" id="PF00582"/>
    </source>
</evidence>
<dbReference type="SUPFAM" id="SSF52402">
    <property type="entry name" value="Adenine nucleotide alpha hydrolases-like"/>
    <property type="match status" value="2"/>
</dbReference>
<dbReference type="Proteomes" id="UP000602653">
    <property type="component" value="Chromosome"/>
</dbReference>
<feature type="domain" description="UspA" evidence="3">
    <location>
        <begin position="7"/>
        <end position="147"/>
    </location>
</feature>
<evidence type="ECO:0000256" key="1">
    <source>
        <dbReference type="ARBA" id="ARBA00008791"/>
    </source>
</evidence>
<dbReference type="InterPro" id="IPR006015">
    <property type="entry name" value="Universal_stress_UspA"/>
</dbReference>
<reference evidence="4 5" key="1">
    <citation type="submission" date="2021-02" db="EMBL/GenBank/DDBJ databases">
        <title>Complete Genome Sequence of Arcanobacterium phocisimile strain DSM 26142T from a harbour seal.</title>
        <authorList>
            <person name="Borowiak M."/>
            <person name="Alssahen M."/>
            <person name="Malorny B."/>
            <person name="Laemmler C."/>
            <person name="Siebert U."/>
            <person name="Ploetz M."/>
            <person name="Abdulmawjood A."/>
        </authorList>
    </citation>
    <scope>NUCLEOTIDE SEQUENCE [LARGE SCALE GENOMIC DNA]</scope>
    <source>
        <strain evidence="4 5">DSM 26142</strain>
    </source>
</reference>
<dbReference type="Gene3D" id="3.40.50.12370">
    <property type="match status" value="1"/>
</dbReference>
<proteinExistence type="inferred from homology"/>